<evidence type="ECO:0000313" key="4">
    <source>
        <dbReference type="Proteomes" id="UP000273044"/>
    </source>
</evidence>
<protein>
    <submittedName>
        <fullName evidence="2">DUF3017 domain-containing protein</fullName>
    </submittedName>
    <submittedName>
        <fullName evidence="3">Protein of uncharacterized function (DUF3017)</fullName>
    </submittedName>
</protein>
<dbReference type="InterPro" id="IPR021385">
    <property type="entry name" value="DUF3017"/>
</dbReference>
<dbReference type="GeneID" id="64407500"/>
<dbReference type="Pfam" id="PF11222">
    <property type="entry name" value="DUF3017"/>
    <property type="match status" value="1"/>
</dbReference>
<proteinExistence type="predicted"/>
<sequence length="94" mass="9965">MQTPTVNRLPTNPWPLAAVLGVFAIGVLIAGFGNWRYGAVVMAAATLLAGVARMLLPRRVSGLLVVRRRWMDITILFSLGTAIGVLALVVPPGT</sequence>
<feature type="transmembrane region" description="Helical" evidence="1">
    <location>
        <begin position="37"/>
        <end position="56"/>
    </location>
</feature>
<evidence type="ECO:0000313" key="5">
    <source>
        <dbReference type="Proteomes" id="UP000677180"/>
    </source>
</evidence>
<name>A0A3S5CD53_9ACTN</name>
<keyword evidence="1" id="KW-0472">Membrane</keyword>
<reference evidence="2" key="2">
    <citation type="submission" date="2021-03" db="EMBL/GenBank/DDBJ databases">
        <title>Human Oral Microbial Genomes.</title>
        <authorList>
            <person name="Johnston C.D."/>
            <person name="Chen T."/>
            <person name="Dewhirst F.E."/>
        </authorList>
    </citation>
    <scope>NUCLEOTIDE SEQUENCE</scope>
    <source>
        <strain evidence="2">F0714</strain>
    </source>
</reference>
<dbReference type="EMBL" id="LR134406">
    <property type="protein sequence ID" value="VEH70742.1"/>
    <property type="molecule type" value="Genomic_DNA"/>
</dbReference>
<gene>
    <name evidence="2" type="ORF">J5A53_05365</name>
    <name evidence="3" type="ORF">NCTC12967_02048</name>
</gene>
<evidence type="ECO:0000313" key="3">
    <source>
        <dbReference type="EMBL" id="VEH70742.1"/>
    </source>
</evidence>
<reference evidence="3 4" key="1">
    <citation type="submission" date="2018-12" db="EMBL/GenBank/DDBJ databases">
        <authorList>
            <consortium name="Pathogen Informatics"/>
        </authorList>
    </citation>
    <scope>NUCLEOTIDE SEQUENCE [LARGE SCALE GENOMIC DNA]</scope>
    <source>
        <strain evidence="3 4">NCTC12967</strain>
    </source>
</reference>
<dbReference type="EMBL" id="CP072385">
    <property type="protein sequence ID" value="QUC12118.1"/>
    <property type="molecule type" value="Genomic_DNA"/>
</dbReference>
<evidence type="ECO:0000256" key="1">
    <source>
        <dbReference type="SAM" id="Phobius"/>
    </source>
</evidence>
<dbReference type="RefSeq" id="WP_157682475.1">
    <property type="nucleotide sequence ID" value="NZ_CAJZDL010000139.1"/>
</dbReference>
<keyword evidence="1" id="KW-0812">Transmembrane</keyword>
<organism evidence="2 5">
    <name type="scientific">Arachnia propionica</name>
    <dbReference type="NCBI Taxonomy" id="1750"/>
    <lineage>
        <taxon>Bacteria</taxon>
        <taxon>Bacillati</taxon>
        <taxon>Actinomycetota</taxon>
        <taxon>Actinomycetes</taxon>
        <taxon>Propionibacteriales</taxon>
        <taxon>Propionibacteriaceae</taxon>
        <taxon>Arachnia</taxon>
    </lineage>
</organism>
<evidence type="ECO:0000313" key="2">
    <source>
        <dbReference type="EMBL" id="QUC12118.1"/>
    </source>
</evidence>
<dbReference type="AlphaFoldDB" id="A0A3S5CD53"/>
<keyword evidence="4" id="KW-1185">Reference proteome</keyword>
<accession>A0A3S5CD53</accession>
<feature type="transmembrane region" description="Helical" evidence="1">
    <location>
        <begin position="12"/>
        <end position="31"/>
    </location>
</feature>
<dbReference type="Proteomes" id="UP000677180">
    <property type="component" value="Chromosome"/>
</dbReference>
<feature type="transmembrane region" description="Helical" evidence="1">
    <location>
        <begin position="68"/>
        <end position="90"/>
    </location>
</feature>
<keyword evidence="1" id="KW-1133">Transmembrane helix</keyword>
<dbReference type="Proteomes" id="UP000273044">
    <property type="component" value="Chromosome"/>
</dbReference>